<name>A0A292Q5M7_9PEZI</name>
<organism evidence="2 3">
    <name type="scientific">Tuber aestivum</name>
    <name type="common">summer truffle</name>
    <dbReference type="NCBI Taxonomy" id="59557"/>
    <lineage>
        <taxon>Eukaryota</taxon>
        <taxon>Fungi</taxon>
        <taxon>Dikarya</taxon>
        <taxon>Ascomycota</taxon>
        <taxon>Pezizomycotina</taxon>
        <taxon>Pezizomycetes</taxon>
        <taxon>Pezizales</taxon>
        <taxon>Tuberaceae</taxon>
        <taxon>Tuber</taxon>
    </lineage>
</organism>
<gene>
    <name evidence="2" type="ORF">GSTUAT00000826001</name>
</gene>
<sequence length="247" mass="27376">MFKHLGLRALRGATPICRASLAHPKLTASHHIDSVGVPYSGILRCHAIIRCFSSAQVDRRDDFRGRHQQDSKGGGRTGAGSTGRDSMDYDVLITDVNHETLKTAIAKQLGVPYLSEATEADAREVVCACTGFFYGQKFRPIVPFAVGLKGEARWVYFVLDGCSPLTYLSAQTSKLLNIREGHPTLVTIGGHSKEVRMSPPNSRFSDINILGADFCFLHNVSLMYDYRNLKVKMVFGGTWDLLIRSRR</sequence>
<evidence type="ECO:0000313" key="3">
    <source>
        <dbReference type="Proteomes" id="UP001412239"/>
    </source>
</evidence>
<keyword evidence="3" id="KW-1185">Reference proteome</keyword>
<proteinExistence type="predicted"/>
<evidence type="ECO:0000313" key="2">
    <source>
        <dbReference type="EMBL" id="CUS15086.1"/>
    </source>
</evidence>
<accession>A0A292Q5M7</accession>
<reference evidence="2" key="1">
    <citation type="submission" date="2015-10" db="EMBL/GenBank/DDBJ databases">
        <authorList>
            <person name="Regsiter A."/>
            <person name="william w."/>
        </authorList>
    </citation>
    <scope>NUCLEOTIDE SEQUENCE</scope>
    <source>
        <strain evidence="2">Montdore</strain>
    </source>
</reference>
<feature type="region of interest" description="Disordered" evidence="1">
    <location>
        <begin position="62"/>
        <end position="83"/>
    </location>
</feature>
<dbReference type="AlphaFoldDB" id="A0A292Q5M7"/>
<feature type="compositionally biased region" description="Gly residues" evidence="1">
    <location>
        <begin position="72"/>
        <end position="81"/>
    </location>
</feature>
<dbReference type="EMBL" id="LN890951">
    <property type="protein sequence ID" value="CUS15086.1"/>
    <property type="molecule type" value="Genomic_DNA"/>
</dbReference>
<evidence type="ECO:0000256" key="1">
    <source>
        <dbReference type="SAM" id="MobiDB-lite"/>
    </source>
</evidence>
<protein>
    <submittedName>
        <fullName evidence="2">Uncharacterized protein</fullName>
    </submittedName>
</protein>
<dbReference type="Proteomes" id="UP001412239">
    <property type="component" value="Unassembled WGS sequence"/>
</dbReference>